<organism evidence="1 2">
    <name type="scientific">Acanthoscelides obtectus</name>
    <name type="common">Bean weevil</name>
    <name type="synonym">Bruchus obtectus</name>
    <dbReference type="NCBI Taxonomy" id="200917"/>
    <lineage>
        <taxon>Eukaryota</taxon>
        <taxon>Metazoa</taxon>
        <taxon>Ecdysozoa</taxon>
        <taxon>Arthropoda</taxon>
        <taxon>Hexapoda</taxon>
        <taxon>Insecta</taxon>
        <taxon>Pterygota</taxon>
        <taxon>Neoptera</taxon>
        <taxon>Endopterygota</taxon>
        <taxon>Coleoptera</taxon>
        <taxon>Polyphaga</taxon>
        <taxon>Cucujiformia</taxon>
        <taxon>Chrysomeloidea</taxon>
        <taxon>Chrysomelidae</taxon>
        <taxon>Bruchinae</taxon>
        <taxon>Bruchini</taxon>
        <taxon>Acanthoscelides</taxon>
    </lineage>
</organism>
<dbReference type="AlphaFoldDB" id="A0A9P0MK28"/>
<comment type="caution">
    <text evidence="1">The sequence shown here is derived from an EMBL/GenBank/DDBJ whole genome shotgun (WGS) entry which is preliminary data.</text>
</comment>
<evidence type="ECO:0000313" key="2">
    <source>
        <dbReference type="Proteomes" id="UP001152888"/>
    </source>
</evidence>
<dbReference type="Proteomes" id="UP001152888">
    <property type="component" value="Unassembled WGS sequence"/>
</dbReference>
<name>A0A9P0MK28_ACAOB</name>
<protein>
    <submittedName>
        <fullName evidence="1">Uncharacterized protein</fullName>
    </submittedName>
</protein>
<accession>A0A9P0MK28</accession>
<proteinExistence type="predicted"/>
<keyword evidence="2" id="KW-1185">Reference proteome</keyword>
<gene>
    <name evidence="1" type="ORF">ACAOBT_LOCUS34898</name>
</gene>
<dbReference type="EMBL" id="CAKOFQ010008731">
    <property type="protein sequence ID" value="CAH2015702.1"/>
    <property type="molecule type" value="Genomic_DNA"/>
</dbReference>
<evidence type="ECO:0000313" key="1">
    <source>
        <dbReference type="EMBL" id="CAH2015702.1"/>
    </source>
</evidence>
<reference evidence="1" key="1">
    <citation type="submission" date="2022-03" db="EMBL/GenBank/DDBJ databases">
        <authorList>
            <person name="Sayadi A."/>
        </authorList>
    </citation>
    <scope>NUCLEOTIDE SEQUENCE</scope>
</reference>
<sequence length="35" mass="4274">MTIHQPFWNQPTLLTSPKMLYAVTVWEKCRLWIQI</sequence>